<protein>
    <recommendedName>
        <fullName evidence="3">Methyltransferase family protein</fullName>
    </recommendedName>
</protein>
<keyword evidence="2" id="KW-1185">Reference proteome</keyword>
<dbReference type="Gene3D" id="3.40.50.150">
    <property type="entry name" value="Vaccinia Virus protein VP39"/>
    <property type="match status" value="1"/>
</dbReference>
<comment type="caution">
    <text evidence="1">The sequence shown here is derived from an EMBL/GenBank/DDBJ whole genome shotgun (WGS) entry which is preliminary data.</text>
</comment>
<dbReference type="AlphaFoldDB" id="A0A420DUX9"/>
<evidence type="ECO:0000313" key="1">
    <source>
        <dbReference type="EMBL" id="RKE97983.1"/>
    </source>
</evidence>
<sequence>MKKIKNYFKKFLNKLPYIRTLYKYSLNSAYPNGHFYSPVISISEVKKREKEIWQNREVEGVNGINLNFENQKELLLQLSEFYNKVPYIFEKDLKLRYQFNNGYYGHTDGIILFAMLMHLQPKKIIEIGSGFSSAIMLDTNDFYFDNKINLTFIDPYPERLFDLMKTKDKEKNVIIKSDLQLLNLDIFKALNSGDILFIDSTHVSKTGSDVNYILFEILPILNKGVHIHFHDIFYPFEYPKEWVYKGINWNENYILRAFLMYNLEFSIELFADYLHVHHSSLFEKMPFCYKNTGGNLWIVKN</sequence>
<name>A0A420DUX9_9FLAO</name>
<gene>
    <name evidence="1" type="ORF">BXY80_0048</name>
</gene>
<evidence type="ECO:0000313" key="2">
    <source>
        <dbReference type="Proteomes" id="UP000284892"/>
    </source>
</evidence>
<proteinExistence type="predicted"/>
<dbReference type="Pfam" id="PF13578">
    <property type="entry name" value="Methyltransf_24"/>
    <property type="match status" value="1"/>
</dbReference>
<evidence type="ECO:0008006" key="3">
    <source>
        <dbReference type="Google" id="ProtNLM"/>
    </source>
</evidence>
<dbReference type="RefSeq" id="WP_120199219.1">
    <property type="nucleotide sequence ID" value="NZ_RAQJ01000001.1"/>
</dbReference>
<dbReference type="SUPFAM" id="SSF53335">
    <property type="entry name" value="S-adenosyl-L-methionine-dependent methyltransferases"/>
    <property type="match status" value="1"/>
</dbReference>
<dbReference type="OrthoDB" id="9795498at2"/>
<dbReference type="Proteomes" id="UP000284892">
    <property type="component" value="Unassembled WGS sequence"/>
</dbReference>
<dbReference type="InterPro" id="IPR029063">
    <property type="entry name" value="SAM-dependent_MTases_sf"/>
</dbReference>
<accession>A0A420DUX9</accession>
<dbReference type="EMBL" id="RAQJ01000001">
    <property type="protein sequence ID" value="RKE97983.1"/>
    <property type="molecule type" value="Genomic_DNA"/>
</dbReference>
<reference evidence="1 2" key="1">
    <citation type="submission" date="2018-09" db="EMBL/GenBank/DDBJ databases">
        <title>Genomic Encyclopedia of Archaeal and Bacterial Type Strains, Phase II (KMG-II): from individual species to whole genera.</title>
        <authorList>
            <person name="Goeker M."/>
        </authorList>
    </citation>
    <scope>NUCLEOTIDE SEQUENCE [LARGE SCALE GENOMIC DNA]</scope>
    <source>
        <strain evidence="1 2">DSM 26283</strain>
    </source>
</reference>
<organism evidence="1 2">
    <name type="scientific">Ichthyenterobacterium magnum</name>
    <dbReference type="NCBI Taxonomy" id="1230530"/>
    <lineage>
        <taxon>Bacteria</taxon>
        <taxon>Pseudomonadati</taxon>
        <taxon>Bacteroidota</taxon>
        <taxon>Flavobacteriia</taxon>
        <taxon>Flavobacteriales</taxon>
        <taxon>Flavobacteriaceae</taxon>
        <taxon>Ichthyenterobacterium</taxon>
    </lineage>
</organism>